<dbReference type="WBParaSite" id="MhA1_Contig671.frz3.gene15">
    <property type="protein sequence ID" value="MhA1_Contig671.frz3.gene15"/>
    <property type="gene ID" value="MhA1_Contig671.frz3.gene15"/>
</dbReference>
<evidence type="ECO:0000313" key="2">
    <source>
        <dbReference type="WBParaSite" id="MhA1_Contig671.frz3.gene15"/>
    </source>
</evidence>
<sequence>MSCCKKINENSPLALNSALSIFTVPPTNVSVVRSFFREILPLSTITQDSPYLFPIISGPIYPVHISTSSFQLKNLAQIINGVQFLQPIYNIGSIQGIGQTFVQQLKVTVGNNELYDSGTLYLYKAYITNELSFPDNVKSNFLASIGYYKSEKQDEYADTGFQKRCSLFANGKRSPYIKMSCCKKINENSPLALNSALSIFTSSFQLKNLAQIINGVQFLQIKI</sequence>
<proteinExistence type="predicted"/>
<organism evidence="1 2">
    <name type="scientific">Meloidogyne hapla</name>
    <name type="common">Root-knot nematode worm</name>
    <dbReference type="NCBI Taxonomy" id="6305"/>
    <lineage>
        <taxon>Eukaryota</taxon>
        <taxon>Metazoa</taxon>
        <taxon>Ecdysozoa</taxon>
        <taxon>Nematoda</taxon>
        <taxon>Chromadorea</taxon>
        <taxon>Rhabditida</taxon>
        <taxon>Tylenchina</taxon>
        <taxon>Tylenchomorpha</taxon>
        <taxon>Tylenchoidea</taxon>
        <taxon>Meloidogynidae</taxon>
        <taxon>Meloidogyninae</taxon>
        <taxon>Meloidogyne</taxon>
    </lineage>
</organism>
<dbReference type="AlphaFoldDB" id="A0A1I8BUV1"/>
<protein>
    <submittedName>
        <fullName evidence="2">Uncharacterized protein</fullName>
    </submittedName>
</protein>
<accession>A0A1I8BUV1</accession>
<keyword evidence="1" id="KW-1185">Reference proteome</keyword>
<evidence type="ECO:0000313" key="1">
    <source>
        <dbReference type="Proteomes" id="UP000095281"/>
    </source>
</evidence>
<dbReference type="Proteomes" id="UP000095281">
    <property type="component" value="Unplaced"/>
</dbReference>
<name>A0A1I8BUV1_MELHA</name>
<reference evidence="2" key="1">
    <citation type="submission" date="2016-11" db="UniProtKB">
        <authorList>
            <consortium name="WormBaseParasite"/>
        </authorList>
    </citation>
    <scope>IDENTIFICATION</scope>
</reference>